<dbReference type="Proteomes" id="UP001304895">
    <property type="component" value="Unassembled WGS sequence"/>
</dbReference>
<evidence type="ECO:0000256" key="3">
    <source>
        <dbReference type="RuleBase" id="RU362118"/>
    </source>
</evidence>
<dbReference type="InterPro" id="IPR051750">
    <property type="entry name" value="Trans-sulfuration_enzymes"/>
</dbReference>
<reference evidence="4" key="2">
    <citation type="submission" date="2023-05" db="EMBL/GenBank/DDBJ databases">
        <authorList>
            <consortium name="Lawrence Berkeley National Laboratory"/>
            <person name="Steindorff A."/>
            <person name="Hensen N."/>
            <person name="Bonometti L."/>
            <person name="Westerberg I."/>
            <person name="Brannstrom I.O."/>
            <person name="Guillou S."/>
            <person name="Cros-Aarteil S."/>
            <person name="Calhoun S."/>
            <person name="Haridas S."/>
            <person name="Kuo A."/>
            <person name="Mondo S."/>
            <person name="Pangilinan J."/>
            <person name="Riley R."/>
            <person name="Labutti K."/>
            <person name="Andreopoulos B."/>
            <person name="Lipzen A."/>
            <person name="Chen C."/>
            <person name="Yanf M."/>
            <person name="Daum C."/>
            <person name="Ng V."/>
            <person name="Clum A."/>
            <person name="Ohm R."/>
            <person name="Martin F."/>
            <person name="Silar P."/>
            <person name="Natvig D."/>
            <person name="Lalanne C."/>
            <person name="Gautier V."/>
            <person name="Ament-Velasquez S.L."/>
            <person name="Kruys A."/>
            <person name="Hutchinson M.I."/>
            <person name="Powell A.J."/>
            <person name="Barry K."/>
            <person name="Miller A.N."/>
            <person name="Grigoriev I.V."/>
            <person name="Debuchy R."/>
            <person name="Gladieux P."/>
            <person name="Thoren M.H."/>
            <person name="Johannesson H."/>
        </authorList>
    </citation>
    <scope>NUCLEOTIDE SEQUENCE</scope>
    <source>
        <strain evidence="4">CBS 123565</strain>
    </source>
</reference>
<organism evidence="4 5">
    <name type="scientific">Trichocladium antarcticum</name>
    <dbReference type="NCBI Taxonomy" id="1450529"/>
    <lineage>
        <taxon>Eukaryota</taxon>
        <taxon>Fungi</taxon>
        <taxon>Dikarya</taxon>
        <taxon>Ascomycota</taxon>
        <taxon>Pezizomycotina</taxon>
        <taxon>Sordariomycetes</taxon>
        <taxon>Sordariomycetidae</taxon>
        <taxon>Sordariales</taxon>
        <taxon>Chaetomiaceae</taxon>
        <taxon>Trichocladium</taxon>
    </lineage>
</organism>
<dbReference type="InterPro" id="IPR015424">
    <property type="entry name" value="PyrdxlP-dep_Trfase"/>
</dbReference>
<dbReference type="SUPFAM" id="SSF53383">
    <property type="entry name" value="PLP-dependent transferases"/>
    <property type="match status" value="1"/>
</dbReference>
<dbReference type="InterPro" id="IPR000277">
    <property type="entry name" value="Cys/Met-Metab_PyrdxlP-dep_enz"/>
</dbReference>
<dbReference type="InterPro" id="IPR015422">
    <property type="entry name" value="PyrdxlP-dep_Trfase_small"/>
</dbReference>
<comment type="caution">
    <text evidence="4">The sequence shown here is derived from an EMBL/GenBank/DDBJ whole genome shotgun (WGS) entry which is preliminary data.</text>
</comment>
<dbReference type="GO" id="GO:0019346">
    <property type="term" value="P:transsulfuration"/>
    <property type="evidence" value="ECO:0007669"/>
    <property type="project" value="InterPro"/>
</dbReference>
<dbReference type="Pfam" id="PF01053">
    <property type="entry name" value="Cys_Met_Meta_PP"/>
    <property type="match status" value="1"/>
</dbReference>
<gene>
    <name evidence="4" type="ORF">BT67DRAFT_376064</name>
</gene>
<dbReference type="InterPro" id="IPR015421">
    <property type="entry name" value="PyrdxlP-dep_Trfase_major"/>
</dbReference>
<evidence type="ECO:0000313" key="4">
    <source>
        <dbReference type="EMBL" id="KAK4136061.1"/>
    </source>
</evidence>
<evidence type="ECO:0000256" key="2">
    <source>
        <dbReference type="ARBA" id="ARBA00022898"/>
    </source>
</evidence>
<evidence type="ECO:0000313" key="5">
    <source>
        <dbReference type="Proteomes" id="UP001304895"/>
    </source>
</evidence>
<dbReference type="EMBL" id="MU853404">
    <property type="protein sequence ID" value="KAK4136061.1"/>
    <property type="molecule type" value="Genomic_DNA"/>
</dbReference>
<comment type="similarity">
    <text evidence="3">Belongs to the trans-sulfuration enzymes family.</text>
</comment>
<dbReference type="Gene3D" id="3.40.640.10">
    <property type="entry name" value="Type I PLP-dependent aspartate aminotransferase-like (Major domain)"/>
    <property type="match status" value="1"/>
</dbReference>
<protein>
    <submittedName>
        <fullName evidence="4">PLP-dependent transferase</fullName>
    </submittedName>
</protein>
<dbReference type="Gene3D" id="3.90.1150.10">
    <property type="entry name" value="Aspartate Aminotransferase, domain 1"/>
    <property type="match status" value="1"/>
</dbReference>
<keyword evidence="2 3" id="KW-0663">Pyridoxal phosphate</keyword>
<comment type="cofactor">
    <cofactor evidence="1 3">
        <name>pyridoxal 5'-phosphate</name>
        <dbReference type="ChEBI" id="CHEBI:597326"/>
    </cofactor>
</comment>
<dbReference type="GO" id="GO:0003962">
    <property type="term" value="F:cystathionine gamma-synthase activity"/>
    <property type="evidence" value="ECO:0007669"/>
    <property type="project" value="TreeGrafter"/>
</dbReference>
<reference evidence="4" key="1">
    <citation type="journal article" date="2023" name="Mol. Phylogenet. Evol.">
        <title>Genome-scale phylogeny and comparative genomics of the fungal order Sordariales.</title>
        <authorList>
            <person name="Hensen N."/>
            <person name="Bonometti L."/>
            <person name="Westerberg I."/>
            <person name="Brannstrom I.O."/>
            <person name="Guillou S."/>
            <person name="Cros-Aarteil S."/>
            <person name="Calhoun S."/>
            <person name="Haridas S."/>
            <person name="Kuo A."/>
            <person name="Mondo S."/>
            <person name="Pangilinan J."/>
            <person name="Riley R."/>
            <person name="LaButti K."/>
            <person name="Andreopoulos B."/>
            <person name="Lipzen A."/>
            <person name="Chen C."/>
            <person name="Yan M."/>
            <person name="Daum C."/>
            <person name="Ng V."/>
            <person name="Clum A."/>
            <person name="Steindorff A."/>
            <person name="Ohm R.A."/>
            <person name="Martin F."/>
            <person name="Silar P."/>
            <person name="Natvig D.O."/>
            <person name="Lalanne C."/>
            <person name="Gautier V."/>
            <person name="Ament-Velasquez S.L."/>
            <person name="Kruys A."/>
            <person name="Hutchinson M.I."/>
            <person name="Powell A.J."/>
            <person name="Barry K."/>
            <person name="Miller A.N."/>
            <person name="Grigoriev I.V."/>
            <person name="Debuchy R."/>
            <person name="Gladieux P."/>
            <person name="Hiltunen Thoren M."/>
            <person name="Johannesson H."/>
        </authorList>
    </citation>
    <scope>NUCLEOTIDE SEQUENCE</scope>
    <source>
        <strain evidence="4">CBS 123565</strain>
    </source>
</reference>
<dbReference type="GO" id="GO:0030170">
    <property type="term" value="F:pyridoxal phosphate binding"/>
    <property type="evidence" value="ECO:0007669"/>
    <property type="project" value="InterPro"/>
</dbReference>
<keyword evidence="4" id="KW-0808">Transferase</keyword>
<dbReference type="PANTHER" id="PTHR42699:SF1">
    <property type="entry name" value="CYSTATHIONINE GAMMA-SYNTHASE-RELATED"/>
    <property type="match status" value="1"/>
</dbReference>
<accession>A0AAN6UNP5</accession>
<proteinExistence type="inferred from homology"/>
<sequence>MDAINTIAEPELLQLGASLPPGDPHGISVHLPKWADTVGWAAREARVVDAMKTGYPRFFIPRVVDQLVARLLRICGRRAGLGQGSDGGKPGGKLGLLFATRRHATICRRTLLSKPDAQPGKLDIGRYAISWDGKITMLAGPGQDAGTEQPEPSASVGQECIYLVSYPPELGARAKSFWQHTGFGISSRRATYWLERAPFLSEGVVPEPRLSSTELSLQVDQAKAEIKRRIATGHSAPSEGFVVSDDDVFLFHTGMTAMAEAVDAVKALHPPTSDSPPRLAVFGFPYVDTFKVLSHALNLTPTLYQYTDLPTFTTALCNPQPPPFTAMLTEFPSNPLLHSPPLPTLHTLSLTHALPLLVDDTLGTAAALRLLPSCTLLCTSLAKMFSGQCNVMGGAVTLNPRSPFHAALQRALRRHRPAAEAAWFGEDVLVMERNSRRFDARAARASSSAARVVRMLRGAAGKAVVAEVYYPLGAASQGVYDLFRREGGGYGFLVAVRFATAEQARVFYDAFDVAKGPSLGTDFTLCCAYTLLAHYKELGWAAEYGVVEDLVRISVGLEEWAWLEERVGRALRAAEHCGQPSRR</sequence>
<dbReference type="AlphaFoldDB" id="A0AAN6UNP5"/>
<name>A0AAN6UNP5_9PEZI</name>
<keyword evidence="5" id="KW-1185">Reference proteome</keyword>
<evidence type="ECO:0000256" key="1">
    <source>
        <dbReference type="ARBA" id="ARBA00001933"/>
    </source>
</evidence>
<dbReference type="PANTHER" id="PTHR42699">
    <property type="match status" value="1"/>
</dbReference>